<feature type="repeat" description="ANK" evidence="7">
    <location>
        <begin position="210"/>
        <end position="242"/>
    </location>
</feature>
<dbReference type="Pfam" id="PF13962">
    <property type="entry name" value="PGG"/>
    <property type="match status" value="1"/>
</dbReference>
<reference evidence="11" key="1">
    <citation type="journal article" date="2023" name="Nat. Commun.">
        <title>Diploid and tetraploid genomes of Acorus and the evolution of monocots.</title>
        <authorList>
            <person name="Ma L."/>
            <person name="Liu K.W."/>
            <person name="Li Z."/>
            <person name="Hsiao Y.Y."/>
            <person name="Qi Y."/>
            <person name="Fu T."/>
            <person name="Tang G.D."/>
            <person name="Zhang D."/>
            <person name="Sun W.H."/>
            <person name="Liu D.K."/>
            <person name="Li Y."/>
            <person name="Chen G.Z."/>
            <person name="Liu X.D."/>
            <person name="Liao X.Y."/>
            <person name="Jiang Y.T."/>
            <person name="Yu X."/>
            <person name="Hao Y."/>
            <person name="Huang J."/>
            <person name="Zhao X.W."/>
            <person name="Ke S."/>
            <person name="Chen Y.Y."/>
            <person name="Wu W.L."/>
            <person name="Hsu J.L."/>
            <person name="Lin Y.F."/>
            <person name="Huang M.D."/>
            <person name="Li C.Y."/>
            <person name="Huang L."/>
            <person name="Wang Z.W."/>
            <person name="Zhao X."/>
            <person name="Zhong W.Y."/>
            <person name="Peng D.H."/>
            <person name="Ahmad S."/>
            <person name="Lan S."/>
            <person name="Zhang J.S."/>
            <person name="Tsai W.C."/>
            <person name="Van de Peer Y."/>
            <person name="Liu Z.J."/>
        </authorList>
    </citation>
    <scope>NUCLEOTIDE SEQUENCE</scope>
    <source>
        <strain evidence="11">CP</strain>
    </source>
</reference>
<feature type="repeat" description="ANK" evidence="7">
    <location>
        <begin position="109"/>
        <end position="132"/>
    </location>
</feature>
<feature type="transmembrane region" description="Helical" evidence="9">
    <location>
        <begin position="558"/>
        <end position="586"/>
    </location>
</feature>
<dbReference type="PROSITE" id="PS50088">
    <property type="entry name" value="ANK_REPEAT"/>
    <property type="match status" value="4"/>
</dbReference>
<feature type="compositionally biased region" description="Basic residues" evidence="8">
    <location>
        <begin position="419"/>
        <end position="432"/>
    </location>
</feature>
<dbReference type="InterPro" id="IPR026961">
    <property type="entry name" value="PGG_dom"/>
</dbReference>
<evidence type="ECO:0000256" key="3">
    <source>
        <dbReference type="ARBA" id="ARBA00022737"/>
    </source>
</evidence>
<protein>
    <submittedName>
        <fullName evidence="11">Ankyrin repeat-containing protein</fullName>
    </submittedName>
</protein>
<feature type="domain" description="PGG" evidence="10">
    <location>
        <begin position="438"/>
        <end position="547"/>
    </location>
</feature>
<dbReference type="GO" id="GO:0005886">
    <property type="term" value="C:plasma membrane"/>
    <property type="evidence" value="ECO:0007669"/>
    <property type="project" value="TreeGrafter"/>
</dbReference>
<dbReference type="SMART" id="SM00248">
    <property type="entry name" value="ANK"/>
    <property type="match status" value="9"/>
</dbReference>
<feature type="region of interest" description="Disordered" evidence="8">
    <location>
        <begin position="409"/>
        <end position="435"/>
    </location>
</feature>
<comment type="subcellular location">
    <subcellularLocation>
        <location evidence="1">Membrane</location>
        <topology evidence="1">Multi-pass membrane protein</topology>
    </subcellularLocation>
</comment>
<reference evidence="11" key="2">
    <citation type="submission" date="2023-06" db="EMBL/GenBank/DDBJ databases">
        <authorList>
            <person name="Ma L."/>
            <person name="Liu K.-W."/>
            <person name="Li Z."/>
            <person name="Hsiao Y.-Y."/>
            <person name="Qi Y."/>
            <person name="Fu T."/>
            <person name="Tang G."/>
            <person name="Zhang D."/>
            <person name="Sun W.-H."/>
            <person name="Liu D.-K."/>
            <person name="Li Y."/>
            <person name="Chen G.-Z."/>
            <person name="Liu X.-D."/>
            <person name="Liao X.-Y."/>
            <person name="Jiang Y.-T."/>
            <person name="Yu X."/>
            <person name="Hao Y."/>
            <person name="Huang J."/>
            <person name="Zhao X.-W."/>
            <person name="Ke S."/>
            <person name="Chen Y.-Y."/>
            <person name="Wu W.-L."/>
            <person name="Hsu J.-L."/>
            <person name="Lin Y.-F."/>
            <person name="Huang M.-D."/>
            <person name="Li C.-Y."/>
            <person name="Huang L."/>
            <person name="Wang Z.-W."/>
            <person name="Zhao X."/>
            <person name="Zhong W.-Y."/>
            <person name="Peng D.-H."/>
            <person name="Ahmad S."/>
            <person name="Lan S."/>
            <person name="Zhang J.-S."/>
            <person name="Tsai W.-C."/>
            <person name="Van De Peer Y."/>
            <person name="Liu Z.-J."/>
        </authorList>
    </citation>
    <scope>NUCLEOTIDE SEQUENCE</scope>
    <source>
        <strain evidence="11">CP</strain>
        <tissue evidence="11">Leaves</tissue>
    </source>
</reference>
<comment type="caution">
    <text evidence="11">The sequence shown here is derived from an EMBL/GenBank/DDBJ whole genome shotgun (WGS) entry which is preliminary data.</text>
</comment>
<keyword evidence="4 9" id="KW-1133">Transmembrane helix</keyword>
<dbReference type="InterPro" id="IPR036770">
    <property type="entry name" value="Ankyrin_rpt-contain_sf"/>
</dbReference>
<evidence type="ECO:0000256" key="2">
    <source>
        <dbReference type="ARBA" id="ARBA00022692"/>
    </source>
</evidence>
<dbReference type="Pfam" id="PF12796">
    <property type="entry name" value="Ank_2"/>
    <property type="match status" value="2"/>
</dbReference>
<dbReference type="PANTHER" id="PTHR24186:SF38">
    <property type="entry name" value="ANKYRIN REPEAT FAMILY PROTEIN"/>
    <property type="match status" value="1"/>
</dbReference>
<evidence type="ECO:0000313" key="12">
    <source>
        <dbReference type="Proteomes" id="UP001180020"/>
    </source>
</evidence>
<evidence type="ECO:0000256" key="6">
    <source>
        <dbReference type="ARBA" id="ARBA00023136"/>
    </source>
</evidence>
<dbReference type="EMBL" id="JAUJYO010000020">
    <property type="protein sequence ID" value="KAK1286833.1"/>
    <property type="molecule type" value="Genomic_DNA"/>
</dbReference>
<organism evidence="11 12">
    <name type="scientific">Acorus calamus</name>
    <name type="common">Sweet flag</name>
    <dbReference type="NCBI Taxonomy" id="4465"/>
    <lineage>
        <taxon>Eukaryota</taxon>
        <taxon>Viridiplantae</taxon>
        <taxon>Streptophyta</taxon>
        <taxon>Embryophyta</taxon>
        <taxon>Tracheophyta</taxon>
        <taxon>Spermatophyta</taxon>
        <taxon>Magnoliopsida</taxon>
        <taxon>Liliopsida</taxon>
        <taxon>Acoraceae</taxon>
        <taxon>Acorus</taxon>
    </lineage>
</organism>
<accession>A0AAV9CEX0</accession>
<feature type="repeat" description="ANK" evidence="7">
    <location>
        <begin position="244"/>
        <end position="276"/>
    </location>
</feature>
<feature type="transmembrane region" description="Helical" evidence="9">
    <location>
        <begin position="489"/>
        <end position="512"/>
    </location>
</feature>
<evidence type="ECO:0000259" key="10">
    <source>
        <dbReference type="Pfam" id="PF13962"/>
    </source>
</evidence>
<evidence type="ECO:0000256" key="9">
    <source>
        <dbReference type="SAM" id="Phobius"/>
    </source>
</evidence>
<dbReference type="InterPro" id="IPR002110">
    <property type="entry name" value="Ankyrin_rpt"/>
</dbReference>
<dbReference type="SUPFAM" id="SSF48403">
    <property type="entry name" value="Ankyrin repeat"/>
    <property type="match status" value="2"/>
</dbReference>
<keyword evidence="12" id="KW-1185">Reference proteome</keyword>
<evidence type="ECO:0000256" key="4">
    <source>
        <dbReference type="ARBA" id="ARBA00022989"/>
    </source>
</evidence>
<feature type="transmembrane region" description="Helical" evidence="9">
    <location>
        <begin position="524"/>
        <end position="546"/>
    </location>
</feature>
<dbReference type="PROSITE" id="PS50297">
    <property type="entry name" value="ANK_REP_REGION"/>
    <property type="match status" value="4"/>
</dbReference>
<feature type="region of interest" description="Disordered" evidence="8">
    <location>
        <begin position="598"/>
        <end position="642"/>
    </location>
</feature>
<evidence type="ECO:0000256" key="1">
    <source>
        <dbReference type="ARBA" id="ARBA00004141"/>
    </source>
</evidence>
<evidence type="ECO:0000256" key="5">
    <source>
        <dbReference type="ARBA" id="ARBA00023043"/>
    </source>
</evidence>
<dbReference type="PANTHER" id="PTHR24186">
    <property type="entry name" value="PROTEIN PHOSPHATASE 1 REGULATORY SUBUNIT"/>
    <property type="match status" value="1"/>
</dbReference>
<proteinExistence type="predicted"/>
<evidence type="ECO:0000313" key="11">
    <source>
        <dbReference type="EMBL" id="KAK1286833.1"/>
    </source>
</evidence>
<gene>
    <name evidence="11" type="ORF">QJS10_CPB20g02099</name>
</gene>
<evidence type="ECO:0000256" key="7">
    <source>
        <dbReference type="PROSITE-ProRule" id="PRU00023"/>
    </source>
</evidence>
<keyword evidence="3" id="KW-0677">Repeat</keyword>
<dbReference type="Pfam" id="PF13857">
    <property type="entry name" value="Ank_5"/>
    <property type="match status" value="1"/>
</dbReference>
<dbReference type="Gene3D" id="1.25.40.20">
    <property type="entry name" value="Ankyrin repeat-containing domain"/>
    <property type="match status" value="3"/>
</dbReference>
<dbReference type="Proteomes" id="UP001180020">
    <property type="component" value="Unassembled WGS sequence"/>
</dbReference>
<feature type="compositionally biased region" description="Low complexity" evidence="8">
    <location>
        <begin position="624"/>
        <end position="642"/>
    </location>
</feature>
<name>A0AAV9CEX0_ACOCL</name>
<feature type="repeat" description="ANK" evidence="7">
    <location>
        <begin position="143"/>
        <end position="175"/>
    </location>
</feature>
<keyword evidence="6 9" id="KW-0472">Membrane</keyword>
<keyword evidence="5 7" id="KW-0040">ANK repeat</keyword>
<sequence>MKLHCAFILWKKKLKKIEPQFSTTLHYPYFQTPPISASKSMDWRLRQAAITGDVPAFLQLVQENHLIIDQTTIPSLNTALHLASSFGHVGLASEIIRLKPGAVSTENARSETPLHEACREGHTGVVAVLLEHDPLMAYRVNCDSQSALHLACARGHLDIARRLLENPSVLASEEDGTPTSLHAAVLGNHIEISREILRSRPDFALRRDNKGSTPLHIAAGKGYLEITRELMKIDADLHLLKDQEGRTPLHSAAVRGRVAILDEMLSADMDSAQVRTSRGETVLHLGVKNNQYQAVRYLVEKFDVTELVNLADDNGNTVLHLATAAKLPAMLRYLVSKPGVAVNAVNSHGFTALDIIAHNNSSSGALQLAAVLQNVGGKTTDELLVLHQASDPHISPPDVEFVPNGHPLSPDKALNTKSPPRRHRRHHRRARHKEHEIEGLRNARNTITIVAVLIATVTYASGVSPPGGVYQDGASIGKSIAADSTAFKVFFIANNAALFTSMGIAVVLISIIPFKRKAMMRLLVVMHKVTWASVAFMAAAYVSAAFTVLPKGGSRRWLLAVTVVIGGGAMLVVFGGLWGMLGWHWVKKWEWRRSRKIGRGSPNNSVSQVEEELRTVKRKGGGSTSSSDSDLASSETSGCYPY</sequence>
<dbReference type="AlphaFoldDB" id="A0AAV9CEX0"/>
<keyword evidence="2 9" id="KW-0812">Transmembrane</keyword>
<evidence type="ECO:0000256" key="8">
    <source>
        <dbReference type="SAM" id="MobiDB-lite"/>
    </source>
</evidence>